<feature type="region of interest" description="Disordered" evidence="1">
    <location>
        <begin position="1"/>
        <end position="98"/>
    </location>
</feature>
<evidence type="ECO:0000256" key="1">
    <source>
        <dbReference type="SAM" id="MobiDB-lite"/>
    </source>
</evidence>
<name>A0A6J5NII1_9CAUD</name>
<dbReference type="Gene3D" id="3.90.320.10">
    <property type="match status" value="1"/>
</dbReference>
<dbReference type="InterPro" id="IPR011335">
    <property type="entry name" value="Restrct_endonuc-II-like"/>
</dbReference>
<organism evidence="2">
    <name type="scientific">uncultured Caudovirales phage</name>
    <dbReference type="NCBI Taxonomy" id="2100421"/>
    <lineage>
        <taxon>Viruses</taxon>
        <taxon>Duplodnaviria</taxon>
        <taxon>Heunggongvirae</taxon>
        <taxon>Uroviricota</taxon>
        <taxon>Caudoviricetes</taxon>
        <taxon>Peduoviridae</taxon>
        <taxon>Maltschvirus</taxon>
        <taxon>Maltschvirus maltsch</taxon>
    </lineage>
</organism>
<dbReference type="SUPFAM" id="SSF52980">
    <property type="entry name" value="Restriction endonuclease-like"/>
    <property type="match status" value="1"/>
</dbReference>
<gene>
    <name evidence="2" type="ORF">UFOVP708_53</name>
</gene>
<dbReference type="InterPro" id="IPR011604">
    <property type="entry name" value="PDDEXK-like_dom_sf"/>
</dbReference>
<reference evidence="2" key="1">
    <citation type="submission" date="2020-04" db="EMBL/GenBank/DDBJ databases">
        <authorList>
            <person name="Chiriac C."/>
            <person name="Salcher M."/>
            <person name="Ghai R."/>
            <person name="Kavagutti S V."/>
        </authorList>
    </citation>
    <scope>NUCLEOTIDE SEQUENCE</scope>
</reference>
<sequence>MRFEDMLSADGGAPNNQQGNDNGKSKHEAIATDGSGAGGGAERAGVGRSTASRGSAPIYGPESRKFLQALGAGGGSALQPSEQADDPGKRPTSRQVRRRAYVVPGAKGFPGLILGGIDAGVLRNARVERGATPPRAYIGASSVGNECNAFLALTLRGFRDDLPDAKTQRIFALGHLLETVVVDLLRAAGVWVQAVDPATGKQWHYEAEGGHVQANLDGLISDGVNYTHTLEVKSMNLDLFKSFMARGVAVSHPHYLDQVQLGMGLSGIHKCVLVAYCKNNSELWAEEIDFDAARFASIGKRINHVMGGGAEREEGFGCTRCHKRTACKTGALLPSDRHCRHCKHAEPLVLGRNWYCTLHGFDATTPCSDFSVFRPTP</sequence>
<evidence type="ECO:0008006" key="3">
    <source>
        <dbReference type="Google" id="ProtNLM"/>
    </source>
</evidence>
<proteinExistence type="predicted"/>
<evidence type="ECO:0000313" key="2">
    <source>
        <dbReference type="EMBL" id="CAB4159109.1"/>
    </source>
</evidence>
<accession>A0A6J5NII1</accession>
<dbReference type="EMBL" id="LR796683">
    <property type="protein sequence ID" value="CAB4159109.1"/>
    <property type="molecule type" value="Genomic_DNA"/>
</dbReference>
<protein>
    <recommendedName>
        <fullName evidence="3">PD-(D/E)XK nuclease superfamily</fullName>
    </recommendedName>
</protein>